<evidence type="ECO:0000313" key="1">
    <source>
        <dbReference type="EMBL" id="CAC9494198.1"/>
    </source>
</evidence>
<reference evidence="1" key="1">
    <citation type="submission" date="2020-06" db="EMBL/GenBank/DDBJ databases">
        <authorList>
            <person name="Gonzalez-de la Fuente S."/>
            <person name="Peiro-Pastor R."/>
            <person name="Rastrojo A."/>
            <person name="Moreno J."/>
            <person name="Carrasco-Ramiro F."/>
            <person name="Requena JM."/>
            <person name="Aguado B."/>
        </authorList>
    </citation>
    <scope>NUCLEOTIDE SEQUENCE</scope>
</reference>
<sequence length="200" mass="20426">MAAPSPAAGAAAAAAAAFSTPGLPGLPLLASPPLHGLGLASPALLPREGRALRNVYPTCPARLPSLMPLGVSAPTSAKGGPPTPLSLLPPSPSCYEVAPQDRITHIRMSPTPSVSHDASIRGPAYVRAAPSPPSPLRRAVPPGCRGARWNGLALAPSDGVGCHDDRSSDSNEREAVWTPATHTPATYRRGAPYNIISNLP</sequence>
<organism evidence="1 2">
    <name type="scientific">Leishmania infantum</name>
    <dbReference type="NCBI Taxonomy" id="5671"/>
    <lineage>
        <taxon>Eukaryota</taxon>
        <taxon>Discoba</taxon>
        <taxon>Euglenozoa</taxon>
        <taxon>Kinetoplastea</taxon>
        <taxon>Metakinetoplastina</taxon>
        <taxon>Trypanosomatida</taxon>
        <taxon>Trypanosomatidae</taxon>
        <taxon>Leishmaniinae</taxon>
        <taxon>Leishmania</taxon>
    </lineage>
</organism>
<gene>
    <name evidence="1" type="ORF">LINF_250017600</name>
</gene>
<name>A0A6L0XFL8_LEIIN</name>
<proteinExistence type="predicted"/>
<protein>
    <submittedName>
        <fullName evidence="1">Hypothetical_protein</fullName>
    </submittedName>
</protein>
<accession>A0A6L0XFL8</accession>
<dbReference type="Proteomes" id="UP000255414">
    <property type="component" value="Chromosome 25"/>
</dbReference>
<dbReference type="EMBL" id="LR812958">
    <property type="protein sequence ID" value="CAC9494198.1"/>
    <property type="molecule type" value="Genomic_DNA"/>
</dbReference>
<dbReference type="AlphaFoldDB" id="A0A6L0XFL8"/>
<dbReference type="VEuPathDB" id="TriTrypDB:LINF_250017600"/>
<evidence type="ECO:0000313" key="2">
    <source>
        <dbReference type="Proteomes" id="UP000255414"/>
    </source>
</evidence>